<reference evidence="3 4" key="1">
    <citation type="journal article" date="2019" name="Int. J. Syst. Evol. Microbiol.">
        <title>The Global Catalogue of Microorganisms (GCM) 10K type strain sequencing project: providing services to taxonomists for standard genome sequencing and annotation.</title>
        <authorList>
            <consortium name="The Broad Institute Genomics Platform"/>
            <consortium name="The Broad Institute Genome Sequencing Center for Infectious Disease"/>
            <person name="Wu L."/>
            <person name="Ma J."/>
        </authorList>
    </citation>
    <scope>NUCLEOTIDE SEQUENCE [LARGE SCALE GENOMIC DNA]</scope>
    <source>
        <strain evidence="3 4">JCM 15089</strain>
    </source>
</reference>
<feature type="signal peptide" evidence="2">
    <location>
        <begin position="1"/>
        <end position="24"/>
    </location>
</feature>
<protein>
    <recommendedName>
        <fullName evidence="5">Tat pathway signal protein</fullName>
    </recommendedName>
</protein>
<evidence type="ECO:0000256" key="1">
    <source>
        <dbReference type="SAM" id="MobiDB-lite"/>
    </source>
</evidence>
<accession>A0ABN1F3H5</accession>
<gene>
    <name evidence="3" type="ORF">GCM10008942_32410</name>
</gene>
<evidence type="ECO:0000313" key="3">
    <source>
        <dbReference type="EMBL" id="GAA0581076.1"/>
    </source>
</evidence>
<evidence type="ECO:0008006" key="5">
    <source>
        <dbReference type="Google" id="ProtNLM"/>
    </source>
</evidence>
<name>A0ABN1F3H5_9PROT</name>
<feature type="region of interest" description="Disordered" evidence="1">
    <location>
        <begin position="29"/>
        <end position="49"/>
    </location>
</feature>
<feature type="chain" id="PRO_5046335998" description="Tat pathway signal protein" evidence="2">
    <location>
        <begin position="25"/>
        <end position="157"/>
    </location>
</feature>
<evidence type="ECO:0000313" key="4">
    <source>
        <dbReference type="Proteomes" id="UP001499951"/>
    </source>
</evidence>
<dbReference type="Proteomes" id="UP001499951">
    <property type="component" value="Unassembled WGS sequence"/>
</dbReference>
<dbReference type="EMBL" id="BAAADD010000009">
    <property type="protein sequence ID" value="GAA0581076.1"/>
    <property type="molecule type" value="Genomic_DNA"/>
</dbReference>
<proteinExistence type="predicted"/>
<sequence>MRRTLLPLAILAAAALAVPAPAVAAEGAAASEKSAEKGKKDDKKAATHKITQSESYLGMDPLYTSILEGNRPLGLLMVGIGLDIPDKELRDRVERDMPQLRDGYVRSLMAFTATNVRSWRQPDVAAIANRLQDVTDRILNKKGARVLLAQVAIRLNK</sequence>
<comment type="caution">
    <text evidence="3">The sequence shown here is derived from an EMBL/GenBank/DDBJ whole genome shotgun (WGS) entry which is preliminary data.</text>
</comment>
<dbReference type="RefSeq" id="WP_166934967.1">
    <property type="nucleotide sequence ID" value="NZ_BAAADD010000009.1"/>
</dbReference>
<evidence type="ECO:0000256" key="2">
    <source>
        <dbReference type="SAM" id="SignalP"/>
    </source>
</evidence>
<organism evidence="3 4">
    <name type="scientific">Rhizomicrobium electricum</name>
    <dbReference type="NCBI Taxonomy" id="480070"/>
    <lineage>
        <taxon>Bacteria</taxon>
        <taxon>Pseudomonadati</taxon>
        <taxon>Pseudomonadota</taxon>
        <taxon>Alphaproteobacteria</taxon>
        <taxon>Micropepsales</taxon>
        <taxon>Micropepsaceae</taxon>
        <taxon>Rhizomicrobium</taxon>
    </lineage>
</organism>
<keyword evidence="4" id="KW-1185">Reference proteome</keyword>
<feature type="compositionally biased region" description="Basic and acidic residues" evidence="1">
    <location>
        <begin position="33"/>
        <end position="45"/>
    </location>
</feature>
<keyword evidence="2" id="KW-0732">Signal</keyword>